<sequence length="61" mass="6798">MVYMKLNKDDRLLKTALLNDVAGNIATLQGKAKTTINGEKPNDQELISEAIDDLEQLKKLI</sequence>
<evidence type="ECO:0000313" key="2">
    <source>
        <dbReference type="Proteomes" id="UP000051445"/>
    </source>
</evidence>
<dbReference type="AlphaFoldDB" id="A0A0R1PBW9"/>
<protein>
    <submittedName>
        <fullName evidence="1">Uncharacterized protein</fullName>
    </submittedName>
</protein>
<proteinExistence type="predicted"/>
<accession>A0A0R1PBW9</accession>
<dbReference type="STRING" id="1423746.FD27_GL001207"/>
<reference evidence="1 2" key="1">
    <citation type="journal article" date="2015" name="Genome Announc.">
        <title>Expanding the biotechnology potential of lactobacilli through comparative genomics of 213 strains and associated genera.</title>
        <authorList>
            <person name="Sun Z."/>
            <person name="Harris H.M."/>
            <person name="McCann A."/>
            <person name="Guo C."/>
            <person name="Argimon S."/>
            <person name="Zhang W."/>
            <person name="Yang X."/>
            <person name="Jeffery I.B."/>
            <person name="Cooney J.C."/>
            <person name="Kagawa T.F."/>
            <person name="Liu W."/>
            <person name="Song Y."/>
            <person name="Salvetti E."/>
            <person name="Wrobel A."/>
            <person name="Rasinkangas P."/>
            <person name="Parkhill J."/>
            <person name="Rea M.C."/>
            <person name="O'Sullivan O."/>
            <person name="Ritari J."/>
            <person name="Douillard F.P."/>
            <person name="Paul Ross R."/>
            <person name="Yang R."/>
            <person name="Briner A.E."/>
            <person name="Felis G.E."/>
            <person name="de Vos W.M."/>
            <person name="Barrangou R."/>
            <person name="Klaenhammer T.R."/>
            <person name="Caufield P.W."/>
            <person name="Cui Y."/>
            <person name="Zhang H."/>
            <person name="O'Toole P.W."/>
        </authorList>
    </citation>
    <scope>NUCLEOTIDE SEQUENCE [LARGE SCALE GENOMIC DNA]</scope>
    <source>
        <strain evidence="1 2">DSM 13145</strain>
    </source>
</reference>
<dbReference type="EMBL" id="AZER01000016">
    <property type="protein sequence ID" value="KRL27445.1"/>
    <property type="molecule type" value="Genomic_DNA"/>
</dbReference>
<dbReference type="PATRIC" id="fig|1423746.3.peg.1228"/>
<name>A0A0R1PBW9_9LACO</name>
<keyword evidence="2" id="KW-1185">Reference proteome</keyword>
<gene>
    <name evidence="1" type="ORF">FD27_GL001207</name>
</gene>
<organism evidence="1 2">
    <name type="scientific">Limosilactobacillus frumenti DSM 13145</name>
    <dbReference type="NCBI Taxonomy" id="1423746"/>
    <lineage>
        <taxon>Bacteria</taxon>
        <taxon>Bacillati</taxon>
        <taxon>Bacillota</taxon>
        <taxon>Bacilli</taxon>
        <taxon>Lactobacillales</taxon>
        <taxon>Lactobacillaceae</taxon>
        <taxon>Limosilactobacillus</taxon>
    </lineage>
</organism>
<evidence type="ECO:0000313" key="1">
    <source>
        <dbReference type="EMBL" id="KRL27445.1"/>
    </source>
</evidence>
<comment type="caution">
    <text evidence="1">The sequence shown here is derived from an EMBL/GenBank/DDBJ whole genome shotgun (WGS) entry which is preliminary data.</text>
</comment>
<dbReference type="Proteomes" id="UP000051445">
    <property type="component" value="Unassembled WGS sequence"/>
</dbReference>